<keyword evidence="3" id="KW-0862">Zinc</keyword>
<dbReference type="OrthoDB" id="437457at2759"/>
<dbReference type="SUPFAM" id="SSF144232">
    <property type="entry name" value="HIT/MYND zinc finger-like"/>
    <property type="match status" value="1"/>
</dbReference>
<dbReference type="Gene3D" id="6.10.140.2220">
    <property type="match status" value="1"/>
</dbReference>
<organism evidence="6 7">
    <name type="scientific">Aureobasidium mustum</name>
    <dbReference type="NCBI Taxonomy" id="2773714"/>
    <lineage>
        <taxon>Eukaryota</taxon>
        <taxon>Fungi</taxon>
        <taxon>Dikarya</taxon>
        <taxon>Ascomycota</taxon>
        <taxon>Pezizomycotina</taxon>
        <taxon>Dothideomycetes</taxon>
        <taxon>Dothideomycetidae</taxon>
        <taxon>Dothideales</taxon>
        <taxon>Saccotheciaceae</taxon>
        <taxon>Aureobasidium</taxon>
    </lineage>
</organism>
<evidence type="ECO:0000313" key="6">
    <source>
        <dbReference type="EMBL" id="CAD0101313.1"/>
    </source>
</evidence>
<dbReference type="Proteomes" id="UP000714618">
    <property type="component" value="Unassembled WGS sequence"/>
</dbReference>
<dbReference type="Pfam" id="PF01753">
    <property type="entry name" value="zf-MYND"/>
    <property type="match status" value="1"/>
</dbReference>
<keyword evidence="2 4" id="KW-0863">Zinc-finger</keyword>
<evidence type="ECO:0000313" key="7">
    <source>
        <dbReference type="Proteomes" id="UP000714618"/>
    </source>
</evidence>
<evidence type="ECO:0000256" key="1">
    <source>
        <dbReference type="ARBA" id="ARBA00022723"/>
    </source>
</evidence>
<keyword evidence="1" id="KW-0479">Metal-binding</keyword>
<sequence length="409" mass="46734">MEVYNRHNRKQCLICPRLDTYPCAKCDCSHYCSKECQVVDLPVHRTICKSFAQFKDKPSPAVCRAIYFPVDRPNPEFVWLELDKQYAYDQPDLAAMRKSFLGDSEDYLWPIQLNADFVRMTKVYPHIILGCGSKDAPANQSISTLIGKESYGVRGPFIAYGQVKVIKEDGEKYPVVTDLDTTDLTILTNYFLGRHKHDEATLDSVRIYSNRNSRPGHRFNANTIMSTVAICNGDLGLWSPISIFFGMPLAVMFQIPLRDNQNDTPNIREQIDKLRAQMPPDSGNRIASLLMVDMGMRNDSFAQDFGTIPSEYPVGDAIVIRKDQKPLSPAYLHAFCTWIEEDLLPKFTDANMQIKYALATELDEEDPKNGERACYLSMLRQKMWDRCSRTRFNAWCKEKGINMGQLGQL</sequence>
<gene>
    <name evidence="6" type="ORF">AWRI4233_LOCUS10138</name>
</gene>
<accession>A0A9N8K9H6</accession>
<proteinExistence type="predicted"/>
<dbReference type="GO" id="GO:0008270">
    <property type="term" value="F:zinc ion binding"/>
    <property type="evidence" value="ECO:0007669"/>
    <property type="project" value="UniProtKB-KW"/>
</dbReference>
<dbReference type="AlphaFoldDB" id="A0A9N8K9H6"/>
<dbReference type="PROSITE" id="PS50865">
    <property type="entry name" value="ZF_MYND_2"/>
    <property type="match status" value="1"/>
</dbReference>
<dbReference type="EMBL" id="CAIJEO010000013">
    <property type="protein sequence ID" value="CAD0101313.1"/>
    <property type="molecule type" value="Genomic_DNA"/>
</dbReference>
<evidence type="ECO:0000256" key="2">
    <source>
        <dbReference type="ARBA" id="ARBA00022771"/>
    </source>
</evidence>
<dbReference type="InterPro" id="IPR002893">
    <property type="entry name" value="Znf_MYND"/>
</dbReference>
<keyword evidence="7" id="KW-1185">Reference proteome</keyword>
<feature type="domain" description="MYND-type" evidence="5">
    <location>
        <begin position="12"/>
        <end position="48"/>
    </location>
</feature>
<evidence type="ECO:0000256" key="4">
    <source>
        <dbReference type="PROSITE-ProRule" id="PRU00134"/>
    </source>
</evidence>
<evidence type="ECO:0000259" key="5">
    <source>
        <dbReference type="PROSITE" id="PS50865"/>
    </source>
</evidence>
<name>A0A9N8K9H6_9PEZI</name>
<reference evidence="6" key="1">
    <citation type="submission" date="2020-06" db="EMBL/GenBank/DDBJ databases">
        <authorList>
            <person name="Onetto C."/>
        </authorList>
    </citation>
    <scope>NUCLEOTIDE SEQUENCE</scope>
</reference>
<evidence type="ECO:0000256" key="3">
    <source>
        <dbReference type="ARBA" id="ARBA00022833"/>
    </source>
</evidence>
<comment type="caution">
    <text evidence="6">The sequence shown here is derived from an EMBL/GenBank/DDBJ whole genome shotgun (WGS) entry which is preliminary data.</text>
</comment>
<protein>
    <recommendedName>
        <fullName evidence="5">MYND-type domain-containing protein</fullName>
    </recommendedName>
</protein>